<organism evidence="2">
    <name type="scientific">Chromera velia CCMP2878</name>
    <dbReference type="NCBI Taxonomy" id="1169474"/>
    <lineage>
        <taxon>Eukaryota</taxon>
        <taxon>Sar</taxon>
        <taxon>Alveolata</taxon>
        <taxon>Colpodellida</taxon>
        <taxon>Chromeraceae</taxon>
        <taxon>Chromera</taxon>
    </lineage>
</organism>
<reference evidence="2" key="1">
    <citation type="submission" date="2014-11" db="EMBL/GenBank/DDBJ databases">
        <authorList>
            <person name="Otto D Thomas"/>
            <person name="Naeem Raeece"/>
        </authorList>
    </citation>
    <scope>NUCLEOTIDE SEQUENCE</scope>
</reference>
<evidence type="ECO:0000256" key="1">
    <source>
        <dbReference type="SAM" id="MobiDB-lite"/>
    </source>
</evidence>
<protein>
    <submittedName>
        <fullName evidence="2">Uncharacterized protein</fullName>
    </submittedName>
</protein>
<feature type="region of interest" description="Disordered" evidence="1">
    <location>
        <begin position="281"/>
        <end position="329"/>
    </location>
</feature>
<dbReference type="AlphaFoldDB" id="A0A0G4G1J6"/>
<feature type="region of interest" description="Disordered" evidence="1">
    <location>
        <begin position="590"/>
        <end position="615"/>
    </location>
</feature>
<dbReference type="EMBL" id="CDMZ01000788">
    <property type="protein sequence ID" value="CEM21510.1"/>
    <property type="molecule type" value="Genomic_DNA"/>
</dbReference>
<evidence type="ECO:0000313" key="2">
    <source>
        <dbReference type="EMBL" id="CEM21510.1"/>
    </source>
</evidence>
<sequence length="615" mass="68418">MGDDQYNVGVLRLSREGGSDMKTYESFPGRFGEVIALYYETVDNLTVDDCVKGELSFCKLAKLKLAIKRLQNRTPFHAPLLGIVGEEPALLRFQCAARFLSSVPVFMSSLQQCSAVSAAFKMSERILILSANASHLFKLKETLFKENGVEVEDAERFKILGFEKLKEFRQLKRARERRESIDVGKMKEAMMQYVRSAIEEGEREAQGKVDGKIKAVVLDTAELGLIADPLRKTFKIPVFGILTLLKFFRQGTHHSHWNRDTYSPHNPGFFEAHFGKVRDEQVEGECQAAEEGRRQGERDAAEAERERGQAPLQPQVQVTGPGEGDATPSSKKVLGVLRIDYSYPPAVGDVDHPESYDYEVVFETVHGLTFEKCQSGVLEDWTLLAFQQAVGRLQERPDLVGITGDCGFMMHYQCAVRHIARVPVFMSALVQSPIIASAFKNEEKILVLTANSETLLPAKDLLLTSTGIKINDPTRFHVEGLQDLDGFEAVALAQEVDTKKVKEGIARRVKEIVARDPAIKAILLECTELPHYSDALRLSTGLPVFDAITCINFFRSAAITSDWAKTYSAHNDAFWQKRYAQLGTRLAADAPSPMTPVTDAPSPVSPLQDCNSPVV</sequence>
<feature type="compositionally biased region" description="Basic and acidic residues" evidence="1">
    <location>
        <begin position="290"/>
        <end position="308"/>
    </location>
</feature>
<gene>
    <name evidence="2" type="ORF">Cvel_19658</name>
</gene>
<name>A0A0G4G1J6_9ALVE</name>
<proteinExistence type="predicted"/>
<dbReference type="VEuPathDB" id="CryptoDB:Cvel_19658"/>
<accession>A0A0G4G1J6</accession>